<feature type="transmembrane region" description="Helical" evidence="11">
    <location>
        <begin position="15"/>
        <end position="36"/>
    </location>
</feature>
<evidence type="ECO:0000256" key="6">
    <source>
        <dbReference type="ARBA" id="ARBA00022519"/>
    </source>
</evidence>
<evidence type="ECO:0000256" key="1">
    <source>
        <dbReference type="ARBA" id="ARBA00004377"/>
    </source>
</evidence>
<evidence type="ECO:0000256" key="7">
    <source>
        <dbReference type="ARBA" id="ARBA00022692"/>
    </source>
</evidence>
<comment type="similarity">
    <text evidence="2">Belongs to the GSP G family.</text>
</comment>
<dbReference type="InterPro" id="IPR000983">
    <property type="entry name" value="Bac_GSPG_pilin"/>
</dbReference>
<evidence type="ECO:0000256" key="8">
    <source>
        <dbReference type="ARBA" id="ARBA00022989"/>
    </source>
</evidence>
<dbReference type="PROSITE" id="PS00409">
    <property type="entry name" value="PROKAR_NTER_METHYL"/>
    <property type="match status" value="1"/>
</dbReference>
<keyword evidence="7 11" id="KW-0812">Transmembrane</keyword>
<evidence type="ECO:0000256" key="3">
    <source>
        <dbReference type="ARBA" id="ARBA00020042"/>
    </source>
</evidence>
<reference evidence="13" key="1">
    <citation type="submission" date="2023-02" db="EMBL/GenBank/DDBJ databases">
        <title>Description of Roseinatronobacter alkalisoli sp. nov., an alkaliphilic bacerium isolated from soda soil.</title>
        <authorList>
            <person name="Wei W."/>
        </authorList>
    </citation>
    <scope>NUCLEOTIDE SEQUENCE</scope>
    <source>
        <strain evidence="13">HJB301</strain>
    </source>
</reference>
<proteinExistence type="inferred from homology"/>
<dbReference type="Pfam" id="PF08334">
    <property type="entry name" value="T2SSG"/>
    <property type="match status" value="1"/>
</dbReference>
<dbReference type="InterPro" id="IPR013545">
    <property type="entry name" value="T2SS_protein-GspG_C"/>
</dbReference>
<dbReference type="InterPro" id="IPR045584">
    <property type="entry name" value="Pilin-like"/>
</dbReference>
<dbReference type="RefSeq" id="WP_274354376.1">
    <property type="nucleotide sequence ID" value="NZ_JAQZSM010000050.1"/>
</dbReference>
<organism evidence="13 14">
    <name type="scientific">Roseinatronobacter alkalisoli</name>
    <dbReference type="NCBI Taxonomy" id="3028235"/>
    <lineage>
        <taxon>Bacteria</taxon>
        <taxon>Pseudomonadati</taxon>
        <taxon>Pseudomonadota</taxon>
        <taxon>Alphaproteobacteria</taxon>
        <taxon>Rhodobacterales</taxon>
        <taxon>Paracoccaceae</taxon>
        <taxon>Roseinatronobacter</taxon>
    </lineage>
</organism>
<dbReference type="PRINTS" id="PR00813">
    <property type="entry name" value="BCTERIALGSPG"/>
</dbReference>
<evidence type="ECO:0000256" key="4">
    <source>
        <dbReference type="ARBA" id="ARBA00022475"/>
    </source>
</evidence>
<evidence type="ECO:0000259" key="12">
    <source>
        <dbReference type="Pfam" id="PF08334"/>
    </source>
</evidence>
<feature type="compositionally biased region" description="Basic and acidic residues" evidence="10">
    <location>
        <begin position="130"/>
        <end position="145"/>
    </location>
</feature>
<accession>A0ABT5TG99</accession>
<dbReference type="SUPFAM" id="SSF54523">
    <property type="entry name" value="Pili subunits"/>
    <property type="match status" value="1"/>
</dbReference>
<keyword evidence="8 11" id="KW-1133">Transmembrane helix</keyword>
<evidence type="ECO:0000256" key="11">
    <source>
        <dbReference type="SAM" id="Phobius"/>
    </source>
</evidence>
<keyword evidence="9 11" id="KW-0472">Membrane</keyword>
<feature type="domain" description="Type II secretion system protein GspG C-terminal" evidence="12">
    <location>
        <begin position="39"/>
        <end position="144"/>
    </location>
</feature>
<evidence type="ECO:0000313" key="14">
    <source>
        <dbReference type="Proteomes" id="UP001431784"/>
    </source>
</evidence>
<comment type="caution">
    <text evidence="13">The sequence shown here is derived from an EMBL/GenBank/DDBJ whole genome shotgun (WGS) entry which is preliminary data.</text>
</comment>
<keyword evidence="6" id="KW-0997">Cell inner membrane</keyword>
<dbReference type="InterPro" id="IPR012902">
    <property type="entry name" value="N_methyl_site"/>
</dbReference>
<name>A0ABT5TG99_9RHOB</name>
<keyword evidence="4" id="KW-1003">Cell membrane</keyword>
<sequence>MGRYRCGLIRRNPQAGLSLLEVMVVLAVIVLIAGFATPRLMENFGRAKSRVAVVQIENIRSAVQLFQLDTGRVPSEAEGLGALLSAPQGLPNWQGPYVDSTDALLDPWQRPWIYRSPAGDRAFSITSYGRDGRPGGTNEDRDISR</sequence>
<dbReference type="Pfam" id="PF07963">
    <property type="entry name" value="N_methyl"/>
    <property type="match status" value="1"/>
</dbReference>
<feature type="region of interest" description="Disordered" evidence="10">
    <location>
        <begin position="125"/>
        <end position="145"/>
    </location>
</feature>
<dbReference type="NCBIfam" id="TIGR02532">
    <property type="entry name" value="IV_pilin_GFxxxE"/>
    <property type="match status" value="1"/>
</dbReference>
<keyword evidence="14" id="KW-1185">Reference proteome</keyword>
<dbReference type="Proteomes" id="UP001431784">
    <property type="component" value="Unassembled WGS sequence"/>
</dbReference>
<gene>
    <name evidence="13" type="primary">gspG</name>
    <name evidence="13" type="ORF">PUT78_21880</name>
</gene>
<evidence type="ECO:0000256" key="9">
    <source>
        <dbReference type="ARBA" id="ARBA00023136"/>
    </source>
</evidence>
<evidence type="ECO:0000256" key="5">
    <source>
        <dbReference type="ARBA" id="ARBA00022481"/>
    </source>
</evidence>
<keyword evidence="5" id="KW-0488">Methylation</keyword>
<evidence type="ECO:0000256" key="2">
    <source>
        <dbReference type="ARBA" id="ARBA00009984"/>
    </source>
</evidence>
<dbReference type="NCBIfam" id="TIGR01710">
    <property type="entry name" value="typeII_sec_gspG"/>
    <property type="match status" value="1"/>
</dbReference>
<evidence type="ECO:0000313" key="13">
    <source>
        <dbReference type="EMBL" id="MDD7973715.1"/>
    </source>
</evidence>
<dbReference type="InterPro" id="IPR010054">
    <property type="entry name" value="Type2_sec_GspG"/>
</dbReference>
<dbReference type="Gene3D" id="3.30.700.10">
    <property type="entry name" value="Glycoprotein, Type 4 Pilin"/>
    <property type="match status" value="1"/>
</dbReference>
<evidence type="ECO:0000256" key="10">
    <source>
        <dbReference type="SAM" id="MobiDB-lite"/>
    </source>
</evidence>
<comment type="subcellular location">
    <subcellularLocation>
        <location evidence="1">Cell inner membrane</location>
        <topology evidence="1">Single-pass membrane protein</topology>
    </subcellularLocation>
</comment>
<protein>
    <recommendedName>
        <fullName evidence="3">Type II secretion system core protein G</fullName>
    </recommendedName>
</protein>
<dbReference type="EMBL" id="JAQZSM010000050">
    <property type="protein sequence ID" value="MDD7973715.1"/>
    <property type="molecule type" value="Genomic_DNA"/>
</dbReference>